<dbReference type="GO" id="GO:0016747">
    <property type="term" value="F:acyltransferase activity, transferring groups other than amino-acyl groups"/>
    <property type="evidence" value="ECO:0007669"/>
    <property type="project" value="InterPro"/>
</dbReference>
<dbReference type="GO" id="GO:0043758">
    <property type="term" value="F:acetate-CoA ligase (ADP-forming) activity"/>
    <property type="evidence" value="ECO:0007669"/>
    <property type="project" value="InterPro"/>
</dbReference>
<protein>
    <submittedName>
        <fullName evidence="2">Acyl-CoA synthetase (NDP forming)</fullName>
    </submittedName>
</protein>
<dbReference type="InterPro" id="IPR036291">
    <property type="entry name" value="NAD(P)-bd_dom_sf"/>
</dbReference>
<dbReference type="InterPro" id="IPR016181">
    <property type="entry name" value="Acyl_CoA_acyltransferase"/>
</dbReference>
<dbReference type="Gene3D" id="3.40.50.720">
    <property type="entry name" value="NAD(P)-binding Rossmann-like Domain"/>
    <property type="match status" value="1"/>
</dbReference>
<dbReference type="InterPro" id="IPR016102">
    <property type="entry name" value="Succinyl-CoA_synth-like"/>
</dbReference>
<dbReference type="RefSeq" id="WP_093610406.1">
    <property type="nucleotide sequence ID" value="NZ_FNFF01000005.1"/>
</dbReference>
<dbReference type="OrthoDB" id="190266at2"/>
<proteinExistence type="predicted"/>
<dbReference type="Pfam" id="PF13607">
    <property type="entry name" value="Succ_CoA_lig"/>
    <property type="match status" value="1"/>
</dbReference>
<dbReference type="EMBL" id="FNFF01000005">
    <property type="protein sequence ID" value="SDK19010.1"/>
    <property type="molecule type" value="Genomic_DNA"/>
</dbReference>
<dbReference type="PANTHER" id="PTHR42793">
    <property type="entry name" value="COA BINDING DOMAIN CONTAINING PROTEIN"/>
    <property type="match status" value="1"/>
</dbReference>
<dbReference type="Pfam" id="PF13549">
    <property type="entry name" value="ATP-grasp_5"/>
    <property type="match status" value="1"/>
</dbReference>
<feature type="domain" description="N-acetyltransferase" evidence="1">
    <location>
        <begin position="35"/>
        <end position="221"/>
    </location>
</feature>
<organism evidence="2 3">
    <name type="scientific">Streptomyces indicus</name>
    <dbReference type="NCBI Taxonomy" id="417292"/>
    <lineage>
        <taxon>Bacteria</taxon>
        <taxon>Bacillati</taxon>
        <taxon>Actinomycetota</taxon>
        <taxon>Actinomycetes</taxon>
        <taxon>Kitasatosporales</taxon>
        <taxon>Streptomycetaceae</taxon>
        <taxon>Streptomyces</taxon>
    </lineage>
</organism>
<dbReference type="Pfam" id="PF19045">
    <property type="entry name" value="Ligase_CoA_2"/>
    <property type="match status" value="1"/>
</dbReference>
<evidence type="ECO:0000313" key="2">
    <source>
        <dbReference type="EMBL" id="SDK19010.1"/>
    </source>
</evidence>
<dbReference type="Gene3D" id="3.40.50.261">
    <property type="entry name" value="Succinyl-CoA synthetase domains"/>
    <property type="match status" value="2"/>
</dbReference>
<dbReference type="InterPro" id="IPR013815">
    <property type="entry name" value="ATP_grasp_subdomain_1"/>
</dbReference>
<dbReference type="Gene3D" id="3.30.1490.20">
    <property type="entry name" value="ATP-grasp fold, A domain"/>
    <property type="match status" value="1"/>
</dbReference>
<dbReference type="PANTHER" id="PTHR42793:SF1">
    <property type="entry name" value="PEPTIDYL-LYSINE N-ACETYLTRANSFERASE PATZ"/>
    <property type="match status" value="1"/>
</dbReference>
<dbReference type="PROSITE" id="PS51186">
    <property type="entry name" value="GNAT"/>
    <property type="match status" value="1"/>
</dbReference>
<dbReference type="InterPro" id="IPR003781">
    <property type="entry name" value="CoA-bd"/>
</dbReference>
<gene>
    <name evidence="2" type="ORF">SAMN05421806_105213</name>
</gene>
<dbReference type="Pfam" id="PF13380">
    <property type="entry name" value="CoA_binding_2"/>
    <property type="match status" value="1"/>
</dbReference>
<sequence>MLQRPSGLDASQLGTHAPAAASPGVHALLSDGTTVHIRPAVSGDHLEALRFYEEMAPENLRLRVFGLSSGSAQLAADRMCDGIARNGGECANGRLHGSRNGYRALIAEHAGEVIGIAEYERSANRTELKDPASPQEDTPDRTTAEIALAVADHWHHRGVGTLLLEHLVSAARAAGITEFTADALAENHEVLRVFADLGLRTARHFDGPEVRCTIPLADTEDYLASVEGRAAAAGIASLRPLLRPQSIVVIGPGRRPGSVGRAVLRNLCTGGYTGRLFAVHPKAASILGVRAWPTVDALPTAPDLAVIAVPAAEVPGVAEQCGALGVRAVVVVSAGLDADRAQALLASCRSHDMRLVGPDCLGLAAAGVNIRMDATFAAHHPTPGTAGVAVQSGGVGIALLGGLARLGIGVSDFVSLGDKYDVSGNDLLQWWEHDGRTELALLHLESFGNPRVFSRTARRVTRRIPVLTVDAGRTDEGRRAAATHTAAAATSRLTRQALFTQAGITATRSVPELLATAALFHCGPPPQGPRIAIVTNAGGAGVLAADACAEAGLTLPPLGPQLMDELLEVLPSGAAAGNPVDAGAAVTEEHLRACVDRLAASASVDAVLVALVPTAVAAATGDDLVRALTHAPDRRSSKPVVAVLLDQDRSVRLLPCSDDSRIPAYADAQSAAQALAHAVVRGTWLARPTGTVPGLAGIDSARAHGIVDSYLEQHSEGGLLDPRACAALLDCYGISQQPWAWAVTEDEAVLAADRLKGPDGRVVLKAHWPGLTHKSRQGAVHLDLRGDSQVRAAWRDFEIRFGHLMTGAVVQPLAARGTELFAGIVQDEVFGPLVLFGLGGTATEVLADHAARLAPLTDHDVHDLITAPRCAPLLFGVDGHGPVDLEGLEQLLLRLSRMASDLPQLAEADLNPVLARPDRITALDVRVRVLPRQAGDPYLRRLR</sequence>
<dbReference type="InterPro" id="IPR043938">
    <property type="entry name" value="Ligase_CoA_dom"/>
</dbReference>
<dbReference type="SUPFAM" id="SSF52210">
    <property type="entry name" value="Succinyl-CoA synthetase domains"/>
    <property type="match status" value="2"/>
</dbReference>
<dbReference type="SMART" id="SM00881">
    <property type="entry name" value="CoA_binding"/>
    <property type="match status" value="1"/>
</dbReference>
<dbReference type="SUPFAM" id="SSF51735">
    <property type="entry name" value="NAD(P)-binding Rossmann-fold domains"/>
    <property type="match status" value="1"/>
</dbReference>
<dbReference type="SUPFAM" id="SSF56059">
    <property type="entry name" value="Glutathione synthetase ATP-binding domain-like"/>
    <property type="match status" value="1"/>
</dbReference>
<name>A0A1G8ZY09_9ACTN</name>
<keyword evidence="3" id="KW-1185">Reference proteome</keyword>
<evidence type="ECO:0000313" key="3">
    <source>
        <dbReference type="Proteomes" id="UP000199155"/>
    </source>
</evidence>
<dbReference type="CDD" id="cd04301">
    <property type="entry name" value="NAT_SF"/>
    <property type="match status" value="1"/>
</dbReference>
<dbReference type="Gene3D" id="3.40.630.30">
    <property type="match status" value="1"/>
</dbReference>
<dbReference type="InterPro" id="IPR000182">
    <property type="entry name" value="GNAT_dom"/>
</dbReference>
<dbReference type="InterPro" id="IPR032875">
    <property type="entry name" value="Succ_CoA_lig_flav_dom"/>
</dbReference>
<dbReference type="Pfam" id="PF00583">
    <property type="entry name" value="Acetyltransf_1"/>
    <property type="match status" value="1"/>
</dbReference>
<dbReference type="AlphaFoldDB" id="A0A1G8ZY09"/>
<dbReference type="STRING" id="417292.SAMN05421806_105213"/>
<dbReference type="Proteomes" id="UP000199155">
    <property type="component" value="Unassembled WGS sequence"/>
</dbReference>
<accession>A0A1G8ZY09</accession>
<evidence type="ECO:0000259" key="1">
    <source>
        <dbReference type="PROSITE" id="PS51186"/>
    </source>
</evidence>
<dbReference type="SUPFAM" id="SSF55729">
    <property type="entry name" value="Acyl-CoA N-acyltransferases (Nat)"/>
    <property type="match status" value="1"/>
</dbReference>
<dbReference type="GO" id="GO:0005524">
    <property type="term" value="F:ATP binding"/>
    <property type="evidence" value="ECO:0007669"/>
    <property type="project" value="InterPro"/>
</dbReference>
<dbReference type="Gene3D" id="3.30.470.20">
    <property type="entry name" value="ATP-grasp fold, B domain"/>
    <property type="match status" value="1"/>
</dbReference>
<reference evidence="2 3" key="1">
    <citation type="submission" date="2016-10" db="EMBL/GenBank/DDBJ databases">
        <authorList>
            <person name="de Groot N.N."/>
        </authorList>
    </citation>
    <scope>NUCLEOTIDE SEQUENCE [LARGE SCALE GENOMIC DNA]</scope>
    <source>
        <strain evidence="2 3">CGMCC 4.5727</strain>
    </source>
</reference>